<dbReference type="InterPro" id="IPR036390">
    <property type="entry name" value="WH_DNA-bd_sf"/>
</dbReference>
<dbReference type="GO" id="GO:0046686">
    <property type="term" value="P:response to cadmium ion"/>
    <property type="evidence" value="ECO:0007669"/>
    <property type="project" value="TreeGrafter"/>
</dbReference>
<dbReference type="InterPro" id="IPR011991">
    <property type="entry name" value="ArsR-like_HTH"/>
</dbReference>
<dbReference type="Proteomes" id="UP000050482">
    <property type="component" value="Unassembled WGS sequence"/>
</dbReference>
<dbReference type="InterPro" id="IPR036388">
    <property type="entry name" value="WH-like_DNA-bd_sf"/>
</dbReference>
<protein>
    <submittedName>
        <fullName evidence="3">ArsR family transcriptional regulator</fullName>
    </submittedName>
</protein>
<dbReference type="PATRIC" id="fig|471514.4.peg.3283"/>
<dbReference type="SMART" id="SM00418">
    <property type="entry name" value="HTH_ARSR"/>
    <property type="match status" value="1"/>
</dbReference>
<dbReference type="PANTHER" id="PTHR39168">
    <property type="entry name" value="TRANSCRIPTIONAL REGULATOR-RELATED"/>
    <property type="match status" value="1"/>
</dbReference>
<evidence type="ECO:0000313" key="3">
    <source>
        <dbReference type="EMBL" id="KPV45190.1"/>
    </source>
</evidence>
<sequence length="229" mass="25675">MPSTPDISHVAGLLSDPSRSAMLISLLDGRPQTATELAQRAKITPQTASLHLSKLVSGHLISKEVQGKYHYFRLTDPNVAHAIESLIEISPPSEIYSLREADEDNALRKARTCYDHLAGRLGINLAESIVRKGYIDISNENYRVTDDGKKFFGDFGIDFVKLKRRRRKFIHPCLDWSERTPHIGGALGAALLDRITELGWIDKKASQRAVRVTELGKEGFHNHFEFSVD</sequence>
<dbReference type="InterPro" id="IPR001845">
    <property type="entry name" value="HTH_ArsR_DNA-bd_dom"/>
</dbReference>
<dbReference type="SUPFAM" id="SSF46785">
    <property type="entry name" value="Winged helix' DNA-binding domain"/>
    <property type="match status" value="1"/>
</dbReference>
<name>A0A0P9CZN7_9BACL</name>
<reference evidence="3 4" key="1">
    <citation type="submission" date="2015-09" db="EMBL/GenBank/DDBJ databases">
        <title>Draft genome sequence of Alicyclobacillus ferrooxydans DSM 22381.</title>
        <authorList>
            <person name="Hemp J."/>
        </authorList>
    </citation>
    <scope>NUCLEOTIDE SEQUENCE [LARGE SCALE GENOMIC DNA]</scope>
    <source>
        <strain evidence="3 4">TC-34</strain>
    </source>
</reference>
<dbReference type="Gene3D" id="1.10.10.10">
    <property type="entry name" value="Winged helix-like DNA-binding domain superfamily/Winged helix DNA-binding domain"/>
    <property type="match status" value="1"/>
</dbReference>
<evidence type="ECO:0000259" key="2">
    <source>
        <dbReference type="PROSITE" id="PS50987"/>
    </source>
</evidence>
<organism evidence="3 4">
    <name type="scientific">Alicyclobacillus ferrooxydans</name>
    <dbReference type="NCBI Taxonomy" id="471514"/>
    <lineage>
        <taxon>Bacteria</taxon>
        <taxon>Bacillati</taxon>
        <taxon>Bacillota</taxon>
        <taxon>Bacilli</taxon>
        <taxon>Bacillales</taxon>
        <taxon>Alicyclobacillaceae</taxon>
        <taxon>Alicyclobacillus</taxon>
    </lineage>
</organism>
<dbReference type="OrthoDB" id="9797716at2"/>
<dbReference type="GO" id="GO:0010288">
    <property type="term" value="P:response to lead ion"/>
    <property type="evidence" value="ECO:0007669"/>
    <property type="project" value="TreeGrafter"/>
</dbReference>
<dbReference type="EMBL" id="LJCO01000012">
    <property type="protein sequence ID" value="KPV45190.1"/>
    <property type="molecule type" value="Genomic_DNA"/>
</dbReference>
<dbReference type="PANTHER" id="PTHR39168:SF1">
    <property type="entry name" value="TRANSCRIPTIONAL REGULATORY PROTEIN"/>
    <property type="match status" value="1"/>
</dbReference>
<dbReference type="InterPro" id="IPR052543">
    <property type="entry name" value="HTH_Metal-responsive_Reg"/>
</dbReference>
<proteinExistence type="predicted"/>
<accession>A0A0P9CZN7</accession>
<keyword evidence="4" id="KW-1185">Reference proteome</keyword>
<keyword evidence="1" id="KW-0238">DNA-binding</keyword>
<gene>
    <name evidence="3" type="ORF">AN477_03345</name>
</gene>
<comment type="caution">
    <text evidence="3">The sequence shown here is derived from an EMBL/GenBank/DDBJ whole genome shotgun (WGS) entry which is preliminary data.</text>
</comment>
<dbReference type="GO" id="GO:0032791">
    <property type="term" value="F:lead ion binding"/>
    <property type="evidence" value="ECO:0007669"/>
    <property type="project" value="TreeGrafter"/>
</dbReference>
<dbReference type="CDD" id="cd00090">
    <property type="entry name" value="HTH_ARSR"/>
    <property type="match status" value="1"/>
</dbReference>
<dbReference type="GO" id="GO:0003677">
    <property type="term" value="F:DNA binding"/>
    <property type="evidence" value="ECO:0007669"/>
    <property type="project" value="UniProtKB-KW"/>
</dbReference>
<dbReference type="GO" id="GO:0003700">
    <property type="term" value="F:DNA-binding transcription factor activity"/>
    <property type="evidence" value="ECO:0007669"/>
    <property type="project" value="InterPro"/>
</dbReference>
<evidence type="ECO:0000256" key="1">
    <source>
        <dbReference type="ARBA" id="ARBA00023125"/>
    </source>
</evidence>
<dbReference type="Pfam" id="PF12840">
    <property type="entry name" value="HTH_20"/>
    <property type="match status" value="1"/>
</dbReference>
<dbReference type="GO" id="GO:0097063">
    <property type="term" value="F:cadmium ion sensor activity"/>
    <property type="evidence" value="ECO:0007669"/>
    <property type="project" value="TreeGrafter"/>
</dbReference>
<dbReference type="PROSITE" id="PS50987">
    <property type="entry name" value="HTH_ARSR_2"/>
    <property type="match status" value="1"/>
</dbReference>
<evidence type="ECO:0000313" key="4">
    <source>
        <dbReference type="Proteomes" id="UP000050482"/>
    </source>
</evidence>
<dbReference type="RefSeq" id="WP_054967768.1">
    <property type="nucleotide sequence ID" value="NZ_LJCO01000012.1"/>
</dbReference>
<dbReference type="AlphaFoldDB" id="A0A0P9CZN7"/>
<feature type="domain" description="HTH arsR-type" evidence="2">
    <location>
        <begin position="1"/>
        <end position="94"/>
    </location>
</feature>